<dbReference type="RefSeq" id="WP_076971620.1">
    <property type="nucleotide sequence ID" value="NZ_ASQP01000399.1"/>
</dbReference>
<dbReference type="AlphaFoldDB" id="A0A1R1SBF0"/>
<keyword evidence="2" id="KW-1185">Reference proteome</keyword>
<reference evidence="1 2" key="1">
    <citation type="submission" date="2013-05" db="EMBL/GenBank/DDBJ databases">
        <title>Genome sequence of Streptomyces sparsogenes DSM 40356.</title>
        <authorList>
            <person name="Coyne S."/>
            <person name="Seebeck F.P."/>
        </authorList>
    </citation>
    <scope>NUCLEOTIDE SEQUENCE [LARGE SCALE GENOMIC DNA]</scope>
    <source>
        <strain evidence="1 2">DSM 40356</strain>
    </source>
</reference>
<evidence type="ECO:0000313" key="1">
    <source>
        <dbReference type="EMBL" id="OMI35349.1"/>
    </source>
</evidence>
<evidence type="ECO:0000313" key="2">
    <source>
        <dbReference type="Proteomes" id="UP000186168"/>
    </source>
</evidence>
<dbReference type="EMBL" id="ASQP01000399">
    <property type="protein sequence ID" value="OMI35349.1"/>
    <property type="molecule type" value="Genomic_DNA"/>
</dbReference>
<organism evidence="1 2">
    <name type="scientific">Streptomyces sparsogenes DSM 40356</name>
    <dbReference type="NCBI Taxonomy" id="1331668"/>
    <lineage>
        <taxon>Bacteria</taxon>
        <taxon>Bacillati</taxon>
        <taxon>Actinomycetota</taxon>
        <taxon>Actinomycetes</taxon>
        <taxon>Kitasatosporales</taxon>
        <taxon>Streptomycetaceae</taxon>
        <taxon>Streptomyces</taxon>
    </lineage>
</organism>
<accession>A0A1R1SBF0</accession>
<name>A0A1R1SBF0_9ACTN</name>
<dbReference type="Gene3D" id="3.50.50.100">
    <property type="match status" value="1"/>
</dbReference>
<comment type="caution">
    <text evidence="1">The sequence shown here is derived from an EMBL/GenBank/DDBJ whole genome shotgun (WGS) entry which is preliminary data.</text>
</comment>
<proteinExistence type="predicted"/>
<dbReference type="Proteomes" id="UP000186168">
    <property type="component" value="Unassembled WGS sequence"/>
</dbReference>
<sequence length="170" mass="18441">MHLALLLRRSLGHRQATVTILDAHSHMTYQPLPAEAAAGSVEPHHVVVPPRQALPRAHAIIREVISIDHAQRIVYLRSCGAAASTRVWCPPKEAAVISTAAVTSTTEPSSMPAPSSCPLSKLPSVNRRLRAVVDRTPALMFPREIMSMEAIEHSHEEFTLAASAATKRTP</sequence>
<protein>
    <submittedName>
        <fullName evidence="1">NADH dehydrogenase</fullName>
    </submittedName>
</protein>
<gene>
    <name evidence="1" type="ORF">SPAR_31796</name>
</gene>